<dbReference type="PROSITE" id="PS50857">
    <property type="entry name" value="COX2_CUA"/>
    <property type="match status" value="1"/>
</dbReference>
<evidence type="ECO:0000256" key="8">
    <source>
        <dbReference type="SAM" id="MobiDB-lite"/>
    </source>
</evidence>
<evidence type="ECO:0000259" key="9">
    <source>
        <dbReference type="PROSITE" id="PS50857"/>
    </source>
</evidence>
<evidence type="ECO:0000256" key="6">
    <source>
        <dbReference type="ARBA" id="ARBA00023008"/>
    </source>
</evidence>
<comment type="similarity">
    <text evidence="2">Belongs to the cytochrome c oxidase subunit 2 family.</text>
</comment>
<name>A0A2W5FJ96_9BACT</name>
<dbReference type="PRINTS" id="PR01166">
    <property type="entry name" value="CYCOXIDASEII"/>
</dbReference>
<evidence type="ECO:0000256" key="5">
    <source>
        <dbReference type="ARBA" id="ARBA00022982"/>
    </source>
</evidence>
<feature type="compositionally biased region" description="Basic and acidic residues" evidence="8">
    <location>
        <begin position="132"/>
        <end position="143"/>
    </location>
</feature>
<dbReference type="InterPro" id="IPR045187">
    <property type="entry name" value="CcO_II"/>
</dbReference>
<keyword evidence="3" id="KW-0813">Transport</keyword>
<comment type="subcellular location">
    <subcellularLocation>
        <location evidence="1">Membrane</location>
    </subcellularLocation>
</comment>
<feature type="domain" description="Cytochrome oxidase subunit II copper A binding" evidence="9">
    <location>
        <begin position="1"/>
        <end position="110"/>
    </location>
</feature>
<evidence type="ECO:0000256" key="7">
    <source>
        <dbReference type="ARBA" id="ARBA00023136"/>
    </source>
</evidence>
<comment type="caution">
    <text evidence="10">The sequence shown here is derived from an EMBL/GenBank/DDBJ whole genome shotgun (WGS) entry which is preliminary data.</text>
</comment>
<organism evidence="10 11">
    <name type="scientific">Micavibrio aeruginosavorus</name>
    <dbReference type="NCBI Taxonomy" id="349221"/>
    <lineage>
        <taxon>Bacteria</taxon>
        <taxon>Pseudomonadati</taxon>
        <taxon>Bdellovibrionota</taxon>
        <taxon>Bdellovibrionia</taxon>
        <taxon>Bdellovibrionales</taxon>
        <taxon>Pseudobdellovibrionaceae</taxon>
        <taxon>Micavibrio</taxon>
    </lineage>
</organism>
<dbReference type="GO" id="GO:0004129">
    <property type="term" value="F:cytochrome-c oxidase activity"/>
    <property type="evidence" value="ECO:0007669"/>
    <property type="project" value="InterPro"/>
</dbReference>
<keyword evidence="7" id="KW-0472">Membrane</keyword>
<evidence type="ECO:0000256" key="2">
    <source>
        <dbReference type="ARBA" id="ARBA00007866"/>
    </source>
</evidence>
<feature type="region of interest" description="Disordered" evidence="8">
    <location>
        <begin position="119"/>
        <end position="163"/>
    </location>
</feature>
<keyword evidence="4" id="KW-0479">Metal-binding</keyword>
<accession>A0A2W5FJ96</accession>
<feature type="non-terminal residue" evidence="10">
    <location>
        <position position="1"/>
    </location>
</feature>
<feature type="compositionally biased region" description="Low complexity" evidence="8">
    <location>
        <begin position="119"/>
        <end position="130"/>
    </location>
</feature>
<evidence type="ECO:0000256" key="3">
    <source>
        <dbReference type="ARBA" id="ARBA00022448"/>
    </source>
</evidence>
<dbReference type="SUPFAM" id="SSF49503">
    <property type="entry name" value="Cupredoxins"/>
    <property type="match status" value="1"/>
</dbReference>
<reference evidence="10 11" key="1">
    <citation type="submission" date="2017-08" db="EMBL/GenBank/DDBJ databases">
        <title>Infants hospitalized years apart are colonized by the same room-sourced microbial strains.</title>
        <authorList>
            <person name="Brooks B."/>
            <person name="Olm M.R."/>
            <person name="Firek B.A."/>
            <person name="Baker R."/>
            <person name="Thomas B.C."/>
            <person name="Morowitz M.J."/>
            <person name="Banfield J.F."/>
        </authorList>
    </citation>
    <scope>NUCLEOTIDE SEQUENCE [LARGE SCALE GENOMIC DNA]</scope>
    <source>
        <strain evidence="10">S2_006_000_R2_64</strain>
    </source>
</reference>
<dbReference type="Pfam" id="PF00116">
    <property type="entry name" value="COX2"/>
    <property type="match status" value="1"/>
</dbReference>
<dbReference type="PROSITE" id="PS00078">
    <property type="entry name" value="COX2"/>
    <property type="match status" value="1"/>
</dbReference>
<proteinExistence type="inferred from homology"/>
<dbReference type="InterPro" id="IPR001505">
    <property type="entry name" value="Copper_CuA"/>
</dbReference>
<dbReference type="GO" id="GO:0016020">
    <property type="term" value="C:membrane"/>
    <property type="evidence" value="ECO:0007669"/>
    <property type="project" value="UniProtKB-SubCell"/>
</dbReference>
<feature type="compositionally biased region" description="Low complexity" evidence="8">
    <location>
        <begin position="145"/>
        <end position="157"/>
    </location>
</feature>
<evidence type="ECO:0000313" key="10">
    <source>
        <dbReference type="EMBL" id="PZP56105.1"/>
    </source>
</evidence>
<dbReference type="PANTHER" id="PTHR22888">
    <property type="entry name" value="CYTOCHROME C OXIDASE, SUBUNIT II"/>
    <property type="match status" value="1"/>
</dbReference>
<dbReference type="EMBL" id="QFOT01000037">
    <property type="protein sequence ID" value="PZP56105.1"/>
    <property type="molecule type" value="Genomic_DNA"/>
</dbReference>
<dbReference type="AlphaFoldDB" id="A0A2W5FJ96"/>
<protein>
    <recommendedName>
        <fullName evidence="9">Cytochrome oxidase subunit II copper A binding domain-containing protein</fullName>
    </recommendedName>
</protein>
<gene>
    <name evidence="10" type="ORF">DI586_04725</name>
</gene>
<dbReference type="Gene3D" id="2.60.40.420">
    <property type="entry name" value="Cupredoxins - blue copper proteins"/>
    <property type="match status" value="1"/>
</dbReference>
<dbReference type="PANTHER" id="PTHR22888:SF9">
    <property type="entry name" value="CYTOCHROME C OXIDASE SUBUNIT 2"/>
    <property type="match status" value="1"/>
</dbReference>
<dbReference type="Proteomes" id="UP000249739">
    <property type="component" value="Unassembled WGS sequence"/>
</dbReference>
<sequence length="163" mass="17284">IGFTSVMVETDKLEDGQVQLLSTDNVVVLPVDTVVRIQVTASDVLHSFAVPAFGIKVDAVPGRLNETWAKIEKPGVYYGQCSELCGKDHGFMPIEVHAVSKEDFAKWVVEKGGKMPAPVAAEAPVSEVPANTDDKIQSPKEEGQPVATPVTPATPATSGEDGQ</sequence>
<keyword evidence="6" id="KW-0186">Copper</keyword>
<dbReference type="InterPro" id="IPR002429">
    <property type="entry name" value="CcO_II-like_C"/>
</dbReference>
<dbReference type="InterPro" id="IPR008972">
    <property type="entry name" value="Cupredoxin"/>
</dbReference>
<dbReference type="GO" id="GO:0005507">
    <property type="term" value="F:copper ion binding"/>
    <property type="evidence" value="ECO:0007669"/>
    <property type="project" value="InterPro"/>
</dbReference>
<evidence type="ECO:0000256" key="1">
    <source>
        <dbReference type="ARBA" id="ARBA00004370"/>
    </source>
</evidence>
<dbReference type="GO" id="GO:0042773">
    <property type="term" value="P:ATP synthesis coupled electron transport"/>
    <property type="evidence" value="ECO:0007669"/>
    <property type="project" value="TreeGrafter"/>
</dbReference>
<keyword evidence="5" id="KW-0249">Electron transport</keyword>
<evidence type="ECO:0000256" key="4">
    <source>
        <dbReference type="ARBA" id="ARBA00022723"/>
    </source>
</evidence>
<evidence type="ECO:0000313" key="11">
    <source>
        <dbReference type="Proteomes" id="UP000249739"/>
    </source>
</evidence>